<dbReference type="Proteomes" id="UP000199656">
    <property type="component" value="Unassembled WGS sequence"/>
</dbReference>
<protein>
    <submittedName>
        <fullName evidence="1">Uncharacterized protein</fullName>
    </submittedName>
</protein>
<dbReference type="AlphaFoldDB" id="A0A1H4F3E7"/>
<evidence type="ECO:0000313" key="1">
    <source>
        <dbReference type="EMBL" id="SEA91751.1"/>
    </source>
</evidence>
<accession>A0A1H4F3E7</accession>
<proteinExistence type="predicted"/>
<keyword evidence="2" id="KW-1185">Reference proteome</keyword>
<gene>
    <name evidence="1" type="ORF">SAMN05660909_04131</name>
</gene>
<organism evidence="1 2">
    <name type="scientific">Chitinophaga terrae</name>
    <name type="common">ex Kim and Jung 2007</name>
    <dbReference type="NCBI Taxonomy" id="408074"/>
    <lineage>
        <taxon>Bacteria</taxon>
        <taxon>Pseudomonadati</taxon>
        <taxon>Bacteroidota</taxon>
        <taxon>Chitinophagia</taxon>
        <taxon>Chitinophagales</taxon>
        <taxon>Chitinophagaceae</taxon>
        <taxon>Chitinophaga</taxon>
    </lineage>
</organism>
<reference evidence="2" key="1">
    <citation type="submission" date="2016-10" db="EMBL/GenBank/DDBJ databases">
        <authorList>
            <person name="Varghese N."/>
            <person name="Submissions S."/>
        </authorList>
    </citation>
    <scope>NUCLEOTIDE SEQUENCE [LARGE SCALE GENOMIC DNA]</scope>
    <source>
        <strain evidence="2">DSM 23920</strain>
    </source>
</reference>
<name>A0A1H4F3E7_9BACT</name>
<sequence length="55" mass="6062">MSTAPHNLPCMSVPKLQLILKSRGFTLMQLKTQGVGCFQSNVLLFSRNSDPGKIK</sequence>
<evidence type="ECO:0000313" key="2">
    <source>
        <dbReference type="Proteomes" id="UP000199656"/>
    </source>
</evidence>
<dbReference type="EMBL" id="FNRL01000022">
    <property type="protein sequence ID" value="SEA91751.1"/>
    <property type="molecule type" value="Genomic_DNA"/>
</dbReference>